<evidence type="ECO:0000259" key="3">
    <source>
        <dbReference type="SMART" id="SM00632"/>
    </source>
</evidence>
<evidence type="ECO:0000256" key="1">
    <source>
        <dbReference type="ARBA" id="ARBA00008061"/>
    </source>
</evidence>
<dbReference type="Proteomes" id="UP000646738">
    <property type="component" value="Unassembled WGS sequence"/>
</dbReference>
<accession>A0ABQ3R7Z7</accession>
<dbReference type="InterPro" id="IPR013780">
    <property type="entry name" value="Glyco_hydro_b"/>
</dbReference>
<sequence length="59" mass="6145">MAINHEPGSMTRTYQTSLPAGTYCDVQGNRPVTVNAGGQFTATLAPDTALALYAGKPDC</sequence>
<evidence type="ECO:0000313" key="4">
    <source>
        <dbReference type="EMBL" id="GHI51964.1"/>
    </source>
</evidence>
<reference evidence="5" key="1">
    <citation type="submission" date="2023-07" db="EMBL/GenBank/DDBJ databases">
        <title>Whole genome shotgun sequence of Streptomyces achromogenes subsp. rubradiris NBRC 14000.</title>
        <authorList>
            <person name="Komaki H."/>
            <person name="Tamura T."/>
        </authorList>
    </citation>
    <scope>NUCLEOTIDE SEQUENCE [LARGE SCALE GENOMIC DNA]</scope>
    <source>
        <strain evidence="5">NBRC 14000</strain>
    </source>
</reference>
<gene>
    <name evidence="4" type="ORF">Srubr_18100</name>
</gene>
<keyword evidence="5" id="KW-1185">Reference proteome</keyword>
<comment type="similarity">
    <text evidence="1">Belongs to the glycosyl hydrolase 13 family.</text>
</comment>
<evidence type="ECO:0000313" key="5">
    <source>
        <dbReference type="Proteomes" id="UP000646738"/>
    </source>
</evidence>
<dbReference type="Pfam" id="PF02806">
    <property type="entry name" value="Alpha-amylase_C"/>
    <property type="match status" value="1"/>
</dbReference>
<comment type="caution">
    <text evidence="4">The sequence shown here is derived from an EMBL/GenBank/DDBJ whole genome shotgun (WGS) entry which is preliminary data.</text>
</comment>
<proteinExistence type="inferred from homology"/>
<organism evidence="4 5">
    <name type="scientific">Streptomyces rubradiris</name>
    <name type="common">Streptomyces achromogenes subsp. rubradiris</name>
    <dbReference type="NCBI Taxonomy" id="285531"/>
    <lineage>
        <taxon>Bacteria</taxon>
        <taxon>Bacillati</taxon>
        <taxon>Actinomycetota</taxon>
        <taxon>Actinomycetes</taxon>
        <taxon>Kitasatosporales</taxon>
        <taxon>Streptomycetaceae</taxon>
        <taxon>Streptomyces</taxon>
    </lineage>
</organism>
<dbReference type="InterPro" id="IPR031319">
    <property type="entry name" value="A-amylase_C"/>
</dbReference>
<dbReference type="InterPro" id="IPR006048">
    <property type="entry name" value="A-amylase/branching_C"/>
</dbReference>
<dbReference type="EMBL" id="BNEA01000002">
    <property type="protein sequence ID" value="GHI51964.1"/>
    <property type="molecule type" value="Genomic_DNA"/>
</dbReference>
<dbReference type="SUPFAM" id="SSF51011">
    <property type="entry name" value="Glycosyl hydrolase domain"/>
    <property type="match status" value="1"/>
</dbReference>
<evidence type="ECO:0000256" key="2">
    <source>
        <dbReference type="ARBA" id="ARBA00030238"/>
    </source>
</evidence>
<dbReference type="SMART" id="SM00632">
    <property type="entry name" value="Aamy_C"/>
    <property type="match status" value="1"/>
</dbReference>
<name>A0ABQ3R7Z7_STRRR</name>
<dbReference type="Gene3D" id="2.60.40.1180">
    <property type="entry name" value="Golgi alpha-mannosidase II"/>
    <property type="match status" value="1"/>
</dbReference>
<feature type="domain" description="Alpha-amylase C-terminal" evidence="3">
    <location>
        <begin position="1"/>
        <end position="57"/>
    </location>
</feature>
<protein>
    <recommendedName>
        <fullName evidence="2">1,4-alpha-D-glucan glucanohydrolase</fullName>
    </recommendedName>
</protein>